<dbReference type="GO" id="GO:0033281">
    <property type="term" value="C:TAT protein transport complex"/>
    <property type="evidence" value="ECO:0007669"/>
    <property type="project" value="UniProtKB-UniRule"/>
</dbReference>
<sequence length="105" mass="11635">MFDIGFWELLLIAVVALVVVGPERLPKLVRVCGLWLGRANASLQAVKNDIAKELRAEEIKQAFQKPDDLPDLNEIIDLDEPIKSKPNSDKPLGESSDKKQADDGK</sequence>
<feature type="compositionally biased region" description="Basic and acidic residues" evidence="10">
    <location>
        <begin position="80"/>
        <end position="105"/>
    </location>
</feature>
<evidence type="ECO:0000256" key="1">
    <source>
        <dbReference type="ARBA" id="ARBA00004167"/>
    </source>
</evidence>
<dbReference type="GO" id="GO:0043953">
    <property type="term" value="P:protein transport by the Tat complex"/>
    <property type="evidence" value="ECO:0007669"/>
    <property type="project" value="UniProtKB-UniRule"/>
</dbReference>
<comment type="function">
    <text evidence="9">Part of the twin-arginine translocation (Tat) system that transports large folded proteins containing a characteristic twin-arginine motif in their signal peptide across membranes. Together with TatC, TatB is part of a receptor directly interacting with Tat signal peptides. TatB may form an oligomeric binding site that transiently accommodates folded Tat precursor proteins before their translocation.</text>
</comment>
<feature type="transmembrane region" description="Helical" evidence="11">
    <location>
        <begin position="6"/>
        <end position="22"/>
    </location>
</feature>
<comment type="subcellular location">
    <subcellularLocation>
        <location evidence="9">Cell membrane</location>
        <topology evidence="9">Single-pass membrane protein</topology>
    </subcellularLocation>
    <subcellularLocation>
        <location evidence="1">Membrane</location>
        <topology evidence="1">Single-pass membrane protein</topology>
    </subcellularLocation>
</comment>
<dbReference type="HAMAP" id="MF_00237">
    <property type="entry name" value="TatB"/>
    <property type="match status" value="1"/>
</dbReference>
<dbReference type="PANTHER" id="PTHR33162">
    <property type="entry name" value="SEC-INDEPENDENT PROTEIN TRANSLOCASE PROTEIN TATA, CHLOROPLASTIC"/>
    <property type="match status" value="1"/>
</dbReference>
<evidence type="ECO:0000313" key="12">
    <source>
        <dbReference type="EMBL" id="ODN68315.1"/>
    </source>
</evidence>
<dbReference type="Pfam" id="PF02416">
    <property type="entry name" value="TatA_B_E"/>
    <property type="match status" value="1"/>
</dbReference>
<dbReference type="PRINTS" id="PR01506">
    <property type="entry name" value="TATBPROTEIN"/>
</dbReference>
<keyword evidence="2 9" id="KW-0813">Transport</keyword>
<evidence type="ECO:0000256" key="6">
    <source>
        <dbReference type="ARBA" id="ARBA00022989"/>
    </source>
</evidence>
<keyword evidence="7 9" id="KW-0811">Translocation</keyword>
<reference evidence="12 13" key="1">
    <citation type="submission" date="2016-07" db="EMBL/GenBank/DDBJ databases">
        <title>Draft Genome Sequence of Methylophaga muralis Bur 1.</title>
        <authorList>
            <person name="Vasilenko O.V."/>
            <person name="Doronina N.V."/>
            <person name="Shmareva M.N."/>
            <person name="Tarlachkov S.V."/>
            <person name="Mustakhimov I."/>
            <person name="Trotsenko Y.A."/>
        </authorList>
    </citation>
    <scope>NUCLEOTIDE SEQUENCE [LARGE SCALE GENOMIC DNA]</scope>
    <source>
        <strain evidence="12 13">Bur 1</strain>
    </source>
</reference>
<evidence type="ECO:0000256" key="11">
    <source>
        <dbReference type="SAM" id="Phobius"/>
    </source>
</evidence>
<dbReference type="NCBIfam" id="TIGR01410">
    <property type="entry name" value="tatB"/>
    <property type="match status" value="1"/>
</dbReference>
<dbReference type="PATRIC" id="fig|291169.3.peg.291"/>
<dbReference type="GO" id="GO:0008320">
    <property type="term" value="F:protein transmembrane transporter activity"/>
    <property type="evidence" value="ECO:0007669"/>
    <property type="project" value="UniProtKB-UniRule"/>
</dbReference>
<comment type="subunit">
    <text evidence="9">The Tat system comprises two distinct complexes: a TatABC complex, containing multiple copies of TatA, TatB and TatC subunits, and a separate TatA complex, containing only TatA subunits. Substrates initially bind to the TatABC complex, which probably triggers association of the separate TatA complex to form the active translocon.</text>
</comment>
<protein>
    <recommendedName>
        <fullName evidence="9">Sec-independent protein translocase protein TatB</fullName>
    </recommendedName>
</protein>
<dbReference type="PANTHER" id="PTHR33162:SF1">
    <property type="entry name" value="SEC-INDEPENDENT PROTEIN TRANSLOCASE PROTEIN TATA, CHLOROPLASTIC"/>
    <property type="match status" value="1"/>
</dbReference>
<keyword evidence="5 9" id="KW-0653">Protein transport</keyword>
<evidence type="ECO:0000313" key="13">
    <source>
        <dbReference type="Proteomes" id="UP000094379"/>
    </source>
</evidence>
<dbReference type="STRING" id="291169.A9E74_00288"/>
<dbReference type="Gene3D" id="1.20.5.3310">
    <property type="match status" value="1"/>
</dbReference>
<proteinExistence type="inferred from homology"/>
<feature type="region of interest" description="Disordered" evidence="10">
    <location>
        <begin position="79"/>
        <end position="105"/>
    </location>
</feature>
<comment type="similarity">
    <text evidence="9">Belongs to the TatB family.</text>
</comment>
<evidence type="ECO:0000256" key="10">
    <source>
        <dbReference type="SAM" id="MobiDB-lite"/>
    </source>
</evidence>
<dbReference type="Proteomes" id="UP000094379">
    <property type="component" value="Unassembled WGS sequence"/>
</dbReference>
<evidence type="ECO:0000256" key="8">
    <source>
        <dbReference type="ARBA" id="ARBA00023136"/>
    </source>
</evidence>
<dbReference type="InterPro" id="IPR003369">
    <property type="entry name" value="TatA/B/E"/>
</dbReference>
<dbReference type="RefSeq" id="WP_069294879.1">
    <property type="nucleotide sequence ID" value="NZ_MCRI01000001.1"/>
</dbReference>
<keyword evidence="4 9" id="KW-0812">Transmembrane</keyword>
<keyword evidence="13" id="KW-1185">Reference proteome</keyword>
<evidence type="ECO:0000256" key="9">
    <source>
        <dbReference type="HAMAP-Rule" id="MF_00237"/>
    </source>
</evidence>
<dbReference type="AlphaFoldDB" id="A0A1E3GWJ2"/>
<accession>A0A1E3GWJ2</accession>
<name>A0A1E3GWJ2_9GAMM</name>
<evidence type="ECO:0000256" key="5">
    <source>
        <dbReference type="ARBA" id="ARBA00022927"/>
    </source>
</evidence>
<keyword evidence="6 9" id="KW-1133">Transmembrane helix</keyword>
<organism evidence="12 13">
    <name type="scientific">Methylophaga muralis</name>
    <dbReference type="NCBI Taxonomy" id="291169"/>
    <lineage>
        <taxon>Bacteria</taxon>
        <taxon>Pseudomonadati</taxon>
        <taxon>Pseudomonadota</taxon>
        <taxon>Gammaproteobacteria</taxon>
        <taxon>Thiotrichales</taxon>
        <taxon>Piscirickettsiaceae</taxon>
        <taxon>Methylophaga</taxon>
    </lineage>
</organism>
<dbReference type="InterPro" id="IPR018448">
    <property type="entry name" value="TatB"/>
</dbReference>
<evidence type="ECO:0000256" key="4">
    <source>
        <dbReference type="ARBA" id="ARBA00022692"/>
    </source>
</evidence>
<dbReference type="EMBL" id="MCRI01000001">
    <property type="protein sequence ID" value="ODN68315.1"/>
    <property type="molecule type" value="Genomic_DNA"/>
</dbReference>
<evidence type="ECO:0000256" key="7">
    <source>
        <dbReference type="ARBA" id="ARBA00023010"/>
    </source>
</evidence>
<evidence type="ECO:0000256" key="2">
    <source>
        <dbReference type="ARBA" id="ARBA00022448"/>
    </source>
</evidence>
<evidence type="ECO:0000256" key="3">
    <source>
        <dbReference type="ARBA" id="ARBA00022475"/>
    </source>
</evidence>
<keyword evidence="8 9" id="KW-0472">Membrane</keyword>
<comment type="caution">
    <text evidence="12">The sequence shown here is derived from an EMBL/GenBank/DDBJ whole genome shotgun (WGS) entry which is preliminary data.</text>
</comment>
<keyword evidence="3 9" id="KW-1003">Cell membrane</keyword>
<gene>
    <name evidence="12" type="primary">tatB_1</name>
    <name evidence="9" type="synonym">tatB</name>
    <name evidence="12" type="ORF">A9E74_00288</name>
</gene>